<reference evidence="10" key="1">
    <citation type="journal article" date="2021" name="PeerJ">
        <title>Extensive microbial diversity within the chicken gut microbiome revealed by metagenomics and culture.</title>
        <authorList>
            <person name="Gilroy R."/>
            <person name="Ravi A."/>
            <person name="Getino M."/>
            <person name="Pursley I."/>
            <person name="Horton D.L."/>
            <person name="Alikhan N.F."/>
            <person name="Baker D."/>
            <person name="Gharbi K."/>
            <person name="Hall N."/>
            <person name="Watson M."/>
            <person name="Adriaenssens E.M."/>
            <person name="Foster-Nyarko E."/>
            <person name="Jarju S."/>
            <person name="Secka A."/>
            <person name="Antonio M."/>
            <person name="Oren A."/>
            <person name="Chaudhuri R.R."/>
            <person name="La Ragione R."/>
            <person name="Hildebrand F."/>
            <person name="Pallen M.J."/>
        </authorList>
    </citation>
    <scope>NUCLEOTIDE SEQUENCE</scope>
    <source>
        <strain evidence="10">ChiHjej12B11-9795</strain>
    </source>
</reference>
<accession>A0A9D2KVJ3</accession>
<organism evidence="10 11">
    <name type="scientific">Candidatus Bacteroides avicola</name>
    <dbReference type="NCBI Taxonomy" id="2838468"/>
    <lineage>
        <taxon>Bacteria</taxon>
        <taxon>Pseudomonadati</taxon>
        <taxon>Bacteroidota</taxon>
        <taxon>Bacteroidia</taxon>
        <taxon>Bacteroidales</taxon>
        <taxon>Bacteroidaceae</taxon>
        <taxon>Bacteroides</taxon>
    </lineage>
</organism>
<keyword evidence="4 8" id="KW-0732">Signal</keyword>
<dbReference type="EMBL" id="DWZI01000042">
    <property type="protein sequence ID" value="HJA86163.1"/>
    <property type="molecule type" value="Genomic_DNA"/>
</dbReference>
<evidence type="ECO:0000256" key="8">
    <source>
        <dbReference type="SAM" id="SignalP"/>
    </source>
</evidence>
<evidence type="ECO:0000256" key="7">
    <source>
        <dbReference type="PIRSR" id="PIRSR001092-1"/>
    </source>
</evidence>
<dbReference type="EC" id="3.2.1.51" evidence="3"/>
<dbReference type="PRINTS" id="PR00741">
    <property type="entry name" value="GLHYDRLASE29"/>
</dbReference>
<comment type="function">
    <text evidence="1">Alpha-L-fucosidase is responsible for hydrolyzing the alpha-1,6-linked fucose joined to the reducing-end N-acetylglucosamine of the carbohydrate moieties of glycoproteins.</text>
</comment>
<feature type="chain" id="PRO_5039132375" description="alpha-L-fucosidase" evidence="8">
    <location>
        <begin position="23"/>
        <end position="461"/>
    </location>
</feature>
<evidence type="ECO:0000313" key="10">
    <source>
        <dbReference type="EMBL" id="HJA86163.1"/>
    </source>
</evidence>
<dbReference type="AlphaFoldDB" id="A0A9D2KVJ3"/>
<dbReference type="Proteomes" id="UP000823862">
    <property type="component" value="Unassembled WGS sequence"/>
</dbReference>
<name>A0A9D2KVJ3_9BACE</name>
<dbReference type="InterPro" id="IPR057739">
    <property type="entry name" value="Glyco_hydro_29_N"/>
</dbReference>
<evidence type="ECO:0000256" key="1">
    <source>
        <dbReference type="ARBA" id="ARBA00004071"/>
    </source>
</evidence>
<evidence type="ECO:0000256" key="4">
    <source>
        <dbReference type="ARBA" id="ARBA00022729"/>
    </source>
</evidence>
<keyword evidence="5" id="KW-0378">Hydrolase</keyword>
<keyword evidence="6" id="KW-0326">Glycosidase</keyword>
<dbReference type="SMART" id="SM00812">
    <property type="entry name" value="Alpha_L_fucos"/>
    <property type="match status" value="1"/>
</dbReference>
<evidence type="ECO:0000256" key="2">
    <source>
        <dbReference type="ARBA" id="ARBA00007951"/>
    </source>
</evidence>
<dbReference type="InterPro" id="IPR016286">
    <property type="entry name" value="FUC_metazoa-typ"/>
</dbReference>
<evidence type="ECO:0000256" key="6">
    <source>
        <dbReference type="ARBA" id="ARBA00023295"/>
    </source>
</evidence>
<dbReference type="Gene3D" id="3.20.20.80">
    <property type="entry name" value="Glycosidases"/>
    <property type="match status" value="1"/>
</dbReference>
<gene>
    <name evidence="10" type="ORF">H9950_08260</name>
</gene>
<dbReference type="Pfam" id="PF01120">
    <property type="entry name" value="Alpha_L_fucos"/>
    <property type="match status" value="1"/>
</dbReference>
<feature type="signal peptide" evidence="8">
    <location>
        <begin position="1"/>
        <end position="22"/>
    </location>
</feature>
<dbReference type="PIRSF" id="PIRSF001092">
    <property type="entry name" value="Alpha-L-fucosidase"/>
    <property type="match status" value="1"/>
</dbReference>
<evidence type="ECO:0000256" key="5">
    <source>
        <dbReference type="ARBA" id="ARBA00022801"/>
    </source>
</evidence>
<sequence>MRHKKQLLTCLAALGMTFALQAQQVQGFVHQQSEASGYVWPTDSEVLNKLDQWQDQKFGVLLHWGLYSVPGIVESWSICSEDVDWISRKGNMSYDEYKKWYFGLKDQFNPVNFNPEQWADVMKDAGMKYVIFTTKHHDGFCMFDSQYTDFSIANGPFKNNPRKDVARHVFDAFRQKGFMTGCYFSKPDWHCEWFWNPYFATPNRMQNYKRERHPDWWQNYVQFTQNQLNELMTHYGSFDILWLDGGWITGDEVGLDDILAKARRQHPGLIAVDRSIRGKNENYQTPERGIPETQLNYPWESCITLSNDWGWTPNAPYKPAEKVIATLAEIVAKGGCYLLGVGPTPDGVIEPAVVERLHKVGQWLEKNGEAIYNTRTTPLYNDGNIWFTANKNGKKLYAIYTIQEGEKLPETISWTGNVPRGKMILLSNGKRVKYRCDNDRVTVTLPKGLPNESLAFCFEKK</sequence>
<feature type="domain" description="Glycoside hydrolase family 29 N-terminal" evidence="9">
    <location>
        <begin position="30"/>
        <end position="369"/>
    </location>
</feature>
<evidence type="ECO:0000259" key="9">
    <source>
        <dbReference type="Pfam" id="PF01120"/>
    </source>
</evidence>
<dbReference type="SUPFAM" id="SSF51445">
    <property type="entry name" value="(Trans)glycosidases"/>
    <property type="match status" value="1"/>
</dbReference>
<evidence type="ECO:0000256" key="3">
    <source>
        <dbReference type="ARBA" id="ARBA00012662"/>
    </source>
</evidence>
<dbReference type="GO" id="GO:0016139">
    <property type="term" value="P:glycoside catabolic process"/>
    <property type="evidence" value="ECO:0007669"/>
    <property type="project" value="TreeGrafter"/>
</dbReference>
<feature type="site" description="May be important for catalysis" evidence="7">
    <location>
        <position position="302"/>
    </location>
</feature>
<protein>
    <recommendedName>
        <fullName evidence="3">alpha-L-fucosidase</fullName>
        <ecNumber evidence="3">3.2.1.51</ecNumber>
    </recommendedName>
</protein>
<dbReference type="PANTHER" id="PTHR10030:SF37">
    <property type="entry name" value="ALPHA-L-FUCOSIDASE-RELATED"/>
    <property type="match status" value="1"/>
</dbReference>
<reference evidence="10" key="2">
    <citation type="submission" date="2021-04" db="EMBL/GenBank/DDBJ databases">
        <authorList>
            <person name="Gilroy R."/>
        </authorList>
    </citation>
    <scope>NUCLEOTIDE SEQUENCE</scope>
    <source>
        <strain evidence="10">ChiHjej12B11-9795</strain>
    </source>
</reference>
<dbReference type="PANTHER" id="PTHR10030">
    <property type="entry name" value="ALPHA-L-FUCOSIDASE"/>
    <property type="match status" value="1"/>
</dbReference>
<evidence type="ECO:0000313" key="11">
    <source>
        <dbReference type="Proteomes" id="UP000823862"/>
    </source>
</evidence>
<dbReference type="GO" id="GO:0006004">
    <property type="term" value="P:fucose metabolic process"/>
    <property type="evidence" value="ECO:0007669"/>
    <property type="project" value="InterPro"/>
</dbReference>
<dbReference type="InterPro" id="IPR017853">
    <property type="entry name" value="GH"/>
</dbReference>
<comment type="similarity">
    <text evidence="2">Belongs to the glycosyl hydrolase 29 family.</text>
</comment>
<dbReference type="GO" id="GO:0004560">
    <property type="term" value="F:alpha-L-fucosidase activity"/>
    <property type="evidence" value="ECO:0007669"/>
    <property type="project" value="InterPro"/>
</dbReference>
<comment type="caution">
    <text evidence="10">The sequence shown here is derived from an EMBL/GenBank/DDBJ whole genome shotgun (WGS) entry which is preliminary data.</text>
</comment>
<dbReference type="InterPro" id="IPR000933">
    <property type="entry name" value="Glyco_hydro_29"/>
</dbReference>
<proteinExistence type="inferred from homology"/>
<dbReference type="GO" id="GO:0005764">
    <property type="term" value="C:lysosome"/>
    <property type="evidence" value="ECO:0007669"/>
    <property type="project" value="TreeGrafter"/>
</dbReference>